<evidence type="ECO:0000313" key="2">
    <source>
        <dbReference type="EMBL" id="PDP45095.1"/>
    </source>
</evidence>
<feature type="coiled-coil region" evidence="1">
    <location>
        <begin position="17"/>
        <end position="44"/>
    </location>
</feature>
<organism evidence="3 4">
    <name type="scientific">Tannerella forsythia</name>
    <name type="common">Bacteroides forsythus</name>
    <dbReference type="NCBI Taxonomy" id="28112"/>
    <lineage>
        <taxon>Bacteria</taxon>
        <taxon>Pseudomonadati</taxon>
        <taxon>Bacteroidota</taxon>
        <taxon>Bacteroidia</taxon>
        <taxon>Bacteroidales</taxon>
        <taxon>Tannerellaceae</taxon>
        <taxon>Tannerella</taxon>
    </lineage>
</organism>
<proteinExistence type="predicted"/>
<dbReference type="EMBL" id="FMMM01000056">
    <property type="protein sequence ID" value="SCQ22054.1"/>
    <property type="molecule type" value="Genomic_DNA"/>
</dbReference>
<name>A0A1D3UPC2_TANFO</name>
<evidence type="ECO:0000313" key="4">
    <source>
        <dbReference type="Proteomes" id="UP000182057"/>
    </source>
</evidence>
<dbReference type="PROSITE" id="PS51257">
    <property type="entry name" value="PROKAR_LIPOPROTEIN"/>
    <property type="match status" value="1"/>
</dbReference>
<evidence type="ECO:0000313" key="3">
    <source>
        <dbReference type="EMBL" id="SCQ22054.1"/>
    </source>
</evidence>
<keyword evidence="1" id="KW-0175">Coiled coil</keyword>
<dbReference type="AlphaFoldDB" id="A0A1D3UPC2"/>
<sequence length="289" mass="32891">MKKVILFIISAMIWTSCVENSAEYKKLKSENEMLKAEKAQSTTELNEMLSTLNDIQTDIQAIRDAENYLAIEQSDGEMNPNKKEQIKQNMRLIAETLKNNKTQLSELQEKLKKSNIQSSALQKTIDRLSSELNQKATMIAALQEDLAKKDIRIQELDELVTSLNENVENLSVTTAAQSQKITEQDQQLHRAYYCFGTKKELKEQQILTGGGLFSKSKALQGNFNEDYFIPIDTREVTSIQLYARKATVRSNHPDRSYKLEKDGDGNLVLNILDPQVFWSLSKHLVVEVG</sequence>
<protein>
    <submittedName>
        <fullName evidence="3">Chromosome partition protein Smc</fullName>
    </submittedName>
</protein>
<accession>A0A1D3UPC2</accession>
<dbReference type="Proteomes" id="UP000182057">
    <property type="component" value="Unassembled WGS sequence"/>
</dbReference>
<gene>
    <name evidence="3" type="primary">smc_2</name>
    <name evidence="2" type="ORF">CLI86_00195</name>
    <name evidence="3" type="ORF">TFUB20_01580</name>
</gene>
<dbReference type="OrthoDB" id="597123at2"/>
<dbReference type="EMBL" id="NSLJ01000001">
    <property type="protein sequence ID" value="PDP45095.1"/>
    <property type="molecule type" value="Genomic_DNA"/>
</dbReference>
<reference evidence="3 4" key="1">
    <citation type="submission" date="2016-09" db="EMBL/GenBank/DDBJ databases">
        <authorList>
            <person name="Capua I."/>
            <person name="De Benedictis P."/>
            <person name="Joannis T."/>
            <person name="Lombin L.H."/>
            <person name="Cattoli G."/>
        </authorList>
    </citation>
    <scope>NUCLEOTIDE SEQUENCE [LARGE SCALE GENOMIC DNA]</scope>
    <source>
        <strain evidence="3 4">UB20</strain>
    </source>
</reference>
<feature type="coiled-coil region" evidence="1">
    <location>
        <begin position="90"/>
        <end position="173"/>
    </location>
</feature>
<dbReference type="Proteomes" id="UP000219259">
    <property type="component" value="Unassembled WGS sequence"/>
</dbReference>
<dbReference type="GeneID" id="34758968"/>
<evidence type="ECO:0000256" key="1">
    <source>
        <dbReference type="SAM" id="Coils"/>
    </source>
</evidence>
<evidence type="ECO:0000313" key="5">
    <source>
        <dbReference type="Proteomes" id="UP000219259"/>
    </source>
</evidence>
<reference evidence="2 5" key="2">
    <citation type="submission" date="2017-09" db="EMBL/GenBank/DDBJ databases">
        <title>Phase variable restriction modification systems are present in the genome sequences of periodontal pathogens Prevotella intermedia, Tannerella forsythia and Porphyromonas gingivalis.</title>
        <authorList>
            <person name="Haigh R.D."/>
            <person name="Crawford L."/>
            <person name="Ralph J."/>
            <person name="Wanford J."/>
            <person name="Vartoukian S.R."/>
            <person name="Hijazib K."/>
            <person name="Wade W."/>
            <person name="Oggioni M.R."/>
        </authorList>
    </citation>
    <scope>NUCLEOTIDE SEQUENCE [LARGE SCALE GENOMIC DNA]</scope>
    <source>
        <strain evidence="2 5">WW11663</strain>
    </source>
</reference>
<dbReference type="RefSeq" id="WP_014225175.1">
    <property type="nucleotide sequence ID" value="NZ_CAJPTF010000020.1"/>
</dbReference>
<dbReference type="OMA" id="WYVFGTK"/>